<evidence type="ECO:0000313" key="3">
    <source>
        <dbReference type="Proteomes" id="UP000683925"/>
    </source>
</evidence>
<proteinExistence type="predicted"/>
<dbReference type="OrthoDB" id="5423599at2759"/>
<protein>
    <submittedName>
        <fullName evidence="2">Uncharacterized protein</fullName>
    </submittedName>
</protein>
<name>A0A8S1UKI4_PAROT</name>
<dbReference type="EMBL" id="CAJJDP010000047">
    <property type="protein sequence ID" value="CAD8165661.1"/>
    <property type="molecule type" value="Genomic_DNA"/>
</dbReference>
<organism evidence="2 3">
    <name type="scientific">Paramecium octaurelia</name>
    <dbReference type="NCBI Taxonomy" id="43137"/>
    <lineage>
        <taxon>Eukaryota</taxon>
        <taxon>Sar</taxon>
        <taxon>Alveolata</taxon>
        <taxon>Ciliophora</taxon>
        <taxon>Intramacronucleata</taxon>
        <taxon>Oligohymenophorea</taxon>
        <taxon>Peniculida</taxon>
        <taxon>Parameciidae</taxon>
        <taxon>Paramecium</taxon>
    </lineage>
</organism>
<accession>A0A8S1UKI4</accession>
<dbReference type="Proteomes" id="UP000683925">
    <property type="component" value="Unassembled WGS sequence"/>
</dbReference>
<comment type="caution">
    <text evidence="2">The sequence shown here is derived from an EMBL/GenBank/DDBJ whole genome shotgun (WGS) entry which is preliminary data.</text>
</comment>
<dbReference type="AlphaFoldDB" id="A0A8S1UKI4"/>
<evidence type="ECO:0000313" key="2">
    <source>
        <dbReference type="EMBL" id="CAD8165661.1"/>
    </source>
</evidence>
<dbReference type="PANTHER" id="PTHR11451">
    <property type="entry name" value="THREONINE-TRNA LIGASE"/>
    <property type="match status" value="1"/>
</dbReference>
<dbReference type="GO" id="GO:0004829">
    <property type="term" value="F:threonine-tRNA ligase activity"/>
    <property type="evidence" value="ECO:0007669"/>
    <property type="project" value="TreeGrafter"/>
</dbReference>
<dbReference type="GO" id="GO:0005739">
    <property type="term" value="C:mitochondrion"/>
    <property type="evidence" value="ECO:0007669"/>
    <property type="project" value="TreeGrafter"/>
</dbReference>
<dbReference type="GO" id="GO:0006435">
    <property type="term" value="P:threonyl-tRNA aminoacylation"/>
    <property type="evidence" value="ECO:0007669"/>
    <property type="project" value="TreeGrafter"/>
</dbReference>
<keyword evidence="3" id="KW-1185">Reference proteome</keyword>
<dbReference type="PANTHER" id="PTHR11451:SF46">
    <property type="entry name" value="THREONINE--TRNA LIGASE"/>
    <property type="match status" value="1"/>
</dbReference>
<evidence type="ECO:0000256" key="1">
    <source>
        <dbReference type="ARBA" id="ARBA00022917"/>
    </source>
</evidence>
<sequence length="129" mass="15298">MQHHHDNDQFSRSVIILRDILGSIERMIAILIEVCDRKWPFQLSPRQVMIIPVKGSQSLMQRKFMINCISQDLKQNWRILSRFWGRGQEQEGDVTLQLYYNCWSQGVRVKHSLCQGERRQSQAQINADR</sequence>
<keyword evidence="1" id="KW-0648">Protein biosynthesis</keyword>
<reference evidence="2" key="1">
    <citation type="submission" date="2021-01" db="EMBL/GenBank/DDBJ databases">
        <authorList>
            <consortium name="Genoscope - CEA"/>
            <person name="William W."/>
        </authorList>
    </citation>
    <scope>NUCLEOTIDE SEQUENCE</scope>
</reference>
<gene>
    <name evidence="2" type="ORF">POCTA_138.1.T0470058</name>
</gene>